<proteinExistence type="predicted"/>
<name>A0A3M6US15_POCDA</name>
<evidence type="ECO:0000313" key="3">
    <source>
        <dbReference type="Proteomes" id="UP000275408"/>
    </source>
</evidence>
<keyword evidence="1" id="KW-1133">Transmembrane helix</keyword>
<feature type="transmembrane region" description="Helical" evidence="1">
    <location>
        <begin position="145"/>
        <end position="170"/>
    </location>
</feature>
<reference evidence="2 3" key="1">
    <citation type="journal article" date="2018" name="Sci. Rep.">
        <title>Comparative analysis of the Pocillopora damicornis genome highlights role of immune system in coral evolution.</title>
        <authorList>
            <person name="Cunning R."/>
            <person name="Bay R.A."/>
            <person name="Gillette P."/>
            <person name="Baker A.C."/>
            <person name="Traylor-Knowles N."/>
        </authorList>
    </citation>
    <scope>NUCLEOTIDE SEQUENCE [LARGE SCALE GENOMIC DNA]</scope>
    <source>
        <strain evidence="2">RSMAS</strain>
        <tissue evidence="2">Whole animal</tissue>
    </source>
</reference>
<keyword evidence="3" id="KW-1185">Reference proteome</keyword>
<comment type="caution">
    <text evidence="2">The sequence shown here is derived from an EMBL/GenBank/DDBJ whole genome shotgun (WGS) entry which is preliminary data.</text>
</comment>
<dbReference type="EMBL" id="RCHS01000860">
    <property type="protein sequence ID" value="RMX56347.1"/>
    <property type="molecule type" value="Genomic_DNA"/>
</dbReference>
<protein>
    <submittedName>
        <fullName evidence="2">Uncharacterized protein</fullName>
    </submittedName>
</protein>
<dbReference type="Proteomes" id="UP000275408">
    <property type="component" value="Unassembled WGS sequence"/>
</dbReference>
<keyword evidence="1" id="KW-0812">Transmembrane</keyword>
<dbReference type="OrthoDB" id="10364746at2759"/>
<keyword evidence="1" id="KW-0472">Membrane</keyword>
<feature type="transmembrane region" description="Helical" evidence="1">
    <location>
        <begin position="118"/>
        <end position="139"/>
    </location>
</feature>
<evidence type="ECO:0000256" key="1">
    <source>
        <dbReference type="SAM" id="Phobius"/>
    </source>
</evidence>
<feature type="transmembrane region" description="Helical" evidence="1">
    <location>
        <begin position="190"/>
        <end position="216"/>
    </location>
</feature>
<gene>
    <name evidence="2" type="ORF">pdam_00004466</name>
</gene>
<accession>A0A3M6US15</accession>
<sequence length="283" mass="32735">MFRISKVTEESRLIERTRPNYTPRTVPFAILVFLQLVGFPGLVLYCLQTFSCGKNTRSPHFNCENGSFVNHNTAMIVELSFTCSEVLSRAIFISFFLKLKGWKGMWKIFKQLCKVSRMWLLAFICILCEVRLGSILYWVPDLSSTAQAIIALYILDAFAITIVAGTLSFIKILELVEDNIDITSKSRLIILFKCVIASFWAQYFVFLIIVTFQLAFDVSEVDPTFVHEDFKRALNLLRKSAQFVFMKQISGRLWEALFADENQERQRSIRETELVETGMLYLY</sequence>
<dbReference type="AlphaFoldDB" id="A0A3M6US15"/>
<organism evidence="2 3">
    <name type="scientific">Pocillopora damicornis</name>
    <name type="common">Cauliflower coral</name>
    <name type="synonym">Millepora damicornis</name>
    <dbReference type="NCBI Taxonomy" id="46731"/>
    <lineage>
        <taxon>Eukaryota</taxon>
        <taxon>Metazoa</taxon>
        <taxon>Cnidaria</taxon>
        <taxon>Anthozoa</taxon>
        <taxon>Hexacorallia</taxon>
        <taxon>Scleractinia</taxon>
        <taxon>Astrocoeniina</taxon>
        <taxon>Pocilloporidae</taxon>
        <taxon>Pocillopora</taxon>
    </lineage>
</organism>
<evidence type="ECO:0000313" key="2">
    <source>
        <dbReference type="EMBL" id="RMX56347.1"/>
    </source>
</evidence>
<feature type="transmembrane region" description="Helical" evidence="1">
    <location>
        <begin position="21"/>
        <end position="45"/>
    </location>
</feature>
<feature type="transmembrane region" description="Helical" evidence="1">
    <location>
        <begin position="74"/>
        <end position="97"/>
    </location>
</feature>